<dbReference type="AlphaFoldDB" id="A0A3B0UE83"/>
<reference evidence="1" key="1">
    <citation type="submission" date="2018-06" db="EMBL/GenBank/DDBJ databases">
        <authorList>
            <person name="Zhirakovskaya E."/>
        </authorList>
    </citation>
    <scope>NUCLEOTIDE SEQUENCE</scope>
</reference>
<evidence type="ECO:0000313" key="1">
    <source>
        <dbReference type="EMBL" id="VAW28858.1"/>
    </source>
</evidence>
<accession>A0A3B0UE83</accession>
<gene>
    <name evidence="1" type="ORF">MNBD_BACTEROID06-438</name>
</gene>
<name>A0A3B0UE83_9ZZZZ</name>
<protein>
    <submittedName>
        <fullName evidence="1">Uncharacterized protein</fullName>
    </submittedName>
</protein>
<organism evidence="1">
    <name type="scientific">hydrothermal vent metagenome</name>
    <dbReference type="NCBI Taxonomy" id="652676"/>
    <lineage>
        <taxon>unclassified sequences</taxon>
        <taxon>metagenomes</taxon>
        <taxon>ecological metagenomes</taxon>
    </lineage>
</organism>
<dbReference type="EMBL" id="UOES01000470">
    <property type="protein sequence ID" value="VAW28858.1"/>
    <property type="molecule type" value="Genomic_DNA"/>
</dbReference>
<proteinExistence type="predicted"/>
<sequence>MVTVIKKGIPLSEMIQKLNKLVSKENRGLQSKKYSGKIKAQIDPLSFQKNLRDEWK</sequence>